<accession>A0AB40A6I3</accession>
<dbReference type="AlphaFoldDB" id="A0AB40A6I3"/>
<feature type="chain" id="PRO_5047354071" evidence="5">
    <location>
        <begin position="18"/>
        <end position="363"/>
    </location>
</feature>
<dbReference type="GO" id="GO:0004867">
    <property type="term" value="F:serine-type endopeptidase inhibitor activity"/>
    <property type="evidence" value="ECO:0007669"/>
    <property type="project" value="UniProtKB-KW"/>
</dbReference>
<dbReference type="InterPro" id="IPR036186">
    <property type="entry name" value="Serpin_sf"/>
</dbReference>
<keyword evidence="7" id="KW-1185">Reference proteome</keyword>
<evidence type="ECO:0000259" key="6">
    <source>
        <dbReference type="SMART" id="SM00093"/>
    </source>
</evidence>
<dbReference type="Gene3D" id="2.30.39.10">
    <property type="entry name" value="Alpha-1-antitrypsin, domain 1"/>
    <property type="match status" value="1"/>
</dbReference>
<gene>
    <name evidence="8" type="primary">Spn75F</name>
</gene>
<dbReference type="Pfam" id="PF00079">
    <property type="entry name" value="Serpin"/>
    <property type="match status" value="1"/>
</dbReference>
<evidence type="ECO:0000256" key="4">
    <source>
        <dbReference type="RuleBase" id="RU000411"/>
    </source>
</evidence>
<sequence length="363" mass="41835">MNKPVLCCILLLVLAEGFFENRFQTNLIEQLSSKDLPQNFVVSPYAIHQALTILYLGKNNRRDYQLARALRYTGRRHAKILSFFGNARIKAFKQDLKITNRLYLSPDHNASQHLKKISKSIGVEVENINFRDGLKSSEEIKKWLHKSFDKGGHHMVDKQDLTNITKIVGLQGISMSCTWKHRFKSLTKQIFSMARPNKAPYVYKVEMMYTVAPLQFFNDDEVRGVLIPFSRTDIGMLVLIPRRQLSTQKVLQNLDKYLKIQLRKAEETHLFLPLFTVHETVDLNLALKALGLKKVFTDINVDQNTDVANFKQYNSLESKPNRVLMSTDVGSDNDLRVVKVNQGFVFVIKDHSTIYMVGRKESI</sequence>
<dbReference type="InterPro" id="IPR042185">
    <property type="entry name" value="Serpin_sf_2"/>
</dbReference>
<name>A0AB40A6I3_DROSZ</name>
<evidence type="ECO:0000256" key="5">
    <source>
        <dbReference type="SAM" id="SignalP"/>
    </source>
</evidence>
<organism evidence="7 8">
    <name type="scientific">Drosophila suzukii</name>
    <name type="common">Spotted-wing drosophila fruit fly</name>
    <dbReference type="NCBI Taxonomy" id="28584"/>
    <lineage>
        <taxon>Eukaryota</taxon>
        <taxon>Metazoa</taxon>
        <taxon>Ecdysozoa</taxon>
        <taxon>Arthropoda</taxon>
        <taxon>Hexapoda</taxon>
        <taxon>Insecta</taxon>
        <taxon>Pterygota</taxon>
        <taxon>Neoptera</taxon>
        <taxon>Endopterygota</taxon>
        <taxon>Diptera</taxon>
        <taxon>Brachycera</taxon>
        <taxon>Muscomorpha</taxon>
        <taxon>Ephydroidea</taxon>
        <taxon>Drosophilidae</taxon>
        <taxon>Drosophila</taxon>
        <taxon>Sophophora</taxon>
    </lineage>
</organism>
<feature type="signal peptide" evidence="5">
    <location>
        <begin position="1"/>
        <end position="17"/>
    </location>
</feature>
<dbReference type="InterPro" id="IPR000215">
    <property type="entry name" value="Serpin_fam"/>
</dbReference>
<protein>
    <submittedName>
        <fullName evidence="8">Accessory gland protein Acp76A</fullName>
    </submittedName>
</protein>
<keyword evidence="5" id="KW-0732">Signal</keyword>
<dbReference type="Proteomes" id="UP001652628">
    <property type="component" value="Chromosome 3"/>
</dbReference>
<evidence type="ECO:0000313" key="8">
    <source>
        <dbReference type="RefSeq" id="XP_036672483.3"/>
    </source>
</evidence>
<feature type="domain" description="Serpin" evidence="6">
    <location>
        <begin position="25"/>
        <end position="363"/>
    </location>
</feature>
<dbReference type="InterPro" id="IPR023796">
    <property type="entry name" value="Serpin_dom"/>
</dbReference>
<dbReference type="SUPFAM" id="SSF56574">
    <property type="entry name" value="Serpins"/>
    <property type="match status" value="1"/>
</dbReference>
<proteinExistence type="inferred from homology"/>
<dbReference type="PANTHER" id="PTHR11461:SF211">
    <property type="entry name" value="GH10112P-RELATED"/>
    <property type="match status" value="1"/>
</dbReference>
<dbReference type="RefSeq" id="XP_036672483.3">
    <property type="nucleotide sequence ID" value="XM_036816588.3"/>
</dbReference>
<dbReference type="InterPro" id="IPR042178">
    <property type="entry name" value="Serpin_sf_1"/>
</dbReference>
<reference evidence="8" key="1">
    <citation type="submission" date="2025-08" db="UniProtKB">
        <authorList>
            <consortium name="RefSeq"/>
        </authorList>
    </citation>
    <scope>IDENTIFICATION</scope>
</reference>
<evidence type="ECO:0000313" key="7">
    <source>
        <dbReference type="Proteomes" id="UP001652628"/>
    </source>
</evidence>
<evidence type="ECO:0000256" key="3">
    <source>
        <dbReference type="ARBA" id="ARBA00022900"/>
    </source>
</evidence>
<keyword evidence="2" id="KW-0646">Protease inhibitor</keyword>
<dbReference type="SMART" id="SM00093">
    <property type="entry name" value="SERPIN"/>
    <property type="match status" value="1"/>
</dbReference>
<evidence type="ECO:0000256" key="2">
    <source>
        <dbReference type="ARBA" id="ARBA00022690"/>
    </source>
</evidence>
<keyword evidence="3" id="KW-0722">Serine protease inhibitor</keyword>
<dbReference type="Gene3D" id="3.30.497.10">
    <property type="entry name" value="Antithrombin, subunit I, domain 2"/>
    <property type="match status" value="1"/>
</dbReference>
<dbReference type="GO" id="GO:0005615">
    <property type="term" value="C:extracellular space"/>
    <property type="evidence" value="ECO:0007669"/>
    <property type="project" value="InterPro"/>
</dbReference>
<comment type="similarity">
    <text evidence="1 4">Belongs to the serpin family.</text>
</comment>
<evidence type="ECO:0000256" key="1">
    <source>
        <dbReference type="ARBA" id="ARBA00009500"/>
    </source>
</evidence>
<dbReference type="PANTHER" id="PTHR11461">
    <property type="entry name" value="SERINE PROTEASE INHIBITOR, SERPIN"/>
    <property type="match status" value="1"/>
</dbReference>
<dbReference type="GeneID" id="118877537"/>